<evidence type="ECO:0000256" key="6">
    <source>
        <dbReference type="ARBA" id="ARBA00023136"/>
    </source>
</evidence>
<feature type="transmembrane region" description="Helical" evidence="7">
    <location>
        <begin position="188"/>
        <end position="205"/>
    </location>
</feature>
<dbReference type="EMBL" id="JAALLS010000009">
    <property type="protein sequence ID" value="NGP88319.1"/>
    <property type="molecule type" value="Genomic_DNA"/>
</dbReference>
<dbReference type="Pfam" id="PF13440">
    <property type="entry name" value="Polysacc_synt_3"/>
    <property type="match status" value="1"/>
</dbReference>
<evidence type="ECO:0000256" key="3">
    <source>
        <dbReference type="ARBA" id="ARBA00022475"/>
    </source>
</evidence>
<reference evidence="8 9" key="1">
    <citation type="submission" date="2020-02" db="EMBL/GenBank/DDBJ databases">
        <title>Aliifodinibius halophilus 2W32, complete genome.</title>
        <authorList>
            <person name="Li Y."/>
            <person name="Wu S."/>
        </authorList>
    </citation>
    <scope>NUCLEOTIDE SEQUENCE [LARGE SCALE GENOMIC DNA]</scope>
    <source>
        <strain evidence="8 9">2W32</strain>
    </source>
</reference>
<proteinExistence type="inferred from homology"/>
<dbReference type="InterPro" id="IPR050833">
    <property type="entry name" value="Poly_Biosynth_Transport"/>
</dbReference>
<feature type="transmembrane region" description="Helical" evidence="7">
    <location>
        <begin position="21"/>
        <end position="48"/>
    </location>
</feature>
<evidence type="ECO:0000313" key="8">
    <source>
        <dbReference type="EMBL" id="NGP88319.1"/>
    </source>
</evidence>
<comment type="subcellular location">
    <subcellularLocation>
        <location evidence="1">Cell membrane</location>
        <topology evidence="1">Multi-pass membrane protein</topology>
    </subcellularLocation>
</comment>
<keyword evidence="6 7" id="KW-0472">Membrane</keyword>
<sequence length="434" mass="49208">MKYEILLKKVISLFNNIKDKGFFHFLSSNFVVHFVTFLSQLIVAHLLTPEDIGRIKLLQVYTNLGVIIAGAGFPVAILKICSGPKRSDQEKTDVYIKGVLFTTLFSGLVICAIMIGSYFQIFSIDPEVNTLFYVYGFLVLPLALNKLFISVYQSKKQFVLLSKLQVLTSSLNIVFIIGVTYYFLIYGYIVSLIVGFSLSVGILMYNTGLWEELKSVIHSLFTKIESFSEDKELRNYAGYGMVTNLIGIASMNMSYLILNYFTIDREEFGYFSFAFTIVMGLQIVITSVQRMVTPFFSEKSQDFQEWYRVFKKYNLLFLFLLAGIAVAAYLIGPPILDWLFNGKYNGSFIYLELLLIYWFLKGAYSLVGPVFIGLGRVDLNFKNVTVALILTAPVAFWLIMKYGVLGAAYSMIVHSLISLVVVYSAFVMVINKTK</sequence>
<protein>
    <submittedName>
        <fullName evidence="8">Oligosaccharide flippase family protein</fullName>
    </submittedName>
</protein>
<evidence type="ECO:0000256" key="7">
    <source>
        <dbReference type="SAM" id="Phobius"/>
    </source>
</evidence>
<dbReference type="AlphaFoldDB" id="A0A6M1T2Q9"/>
<feature type="transmembrane region" description="Helical" evidence="7">
    <location>
        <begin position="384"/>
        <end position="400"/>
    </location>
</feature>
<feature type="transmembrane region" description="Helical" evidence="7">
    <location>
        <begin position="94"/>
        <end position="119"/>
    </location>
</feature>
<evidence type="ECO:0000256" key="2">
    <source>
        <dbReference type="ARBA" id="ARBA00007430"/>
    </source>
</evidence>
<feature type="transmembrane region" description="Helical" evidence="7">
    <location>
        <begin position="236"/>
        <end position="258"/>
    </location>
</feature>
<feature type="transmembrane region" description="Helical" evidence="7">
    <location>
        <begin position="60"/>
        <end position="82"/>
    </location>
</feature>
<comment type="similarity">
    <text evidence="2">Belongs to the polysaccharide synthase family.</text>
</comment>
<organism evidence="8 9">
    <name type="scientific">Fodinibius halophilus</name>
    <dbReference type="NCBI Taxonomy" id="1736908"/>
    <lineage>
        <taxon>Bacteria</taxon>
        <taxon>Pseudomonadati</taxon>
        <taxon>Balneolota</taxon>
        <taxon>Balneolia</taxon>
        <taxon>Balneolales</taxon>
        <taxon>Balneolaceae</taxon>
        <taxon>Fodinibius</taxon>
    </lineage>
</organism>
<feature type="transmembrane region" description="Helical" evidence="7">
    <location>
        <begin position="348"/>
        <end position="372"/>
    </location>
</feature>
<dbReference type="RefSeq" id="WP_165267929.1">
    <property type="nucleotide sequence ID" value="NZ_JAALLS010000009.1"/>
</dbReference>
<dbReference type="Proteomes" id="UP000479132">
    <property type="component" value="Unassembled WGS sequence"/>
</dbReference>
<feature type="transmembrane region" description="Helical" evidence="7">
    <location>
        <begin position="406"/>
        <end position="430"/>
    </location>
</feature>
<dbReference type="GO" id="GO:0005886">
    <property type="term" value="C:plasma membrane"/>
    <property type="evidence" value="ECO:0007669"/>
    <property type="project" value="UniProtKB-SubCell"/>
</dbReference>
<feature type="transmembrane region" description="Helical" evidence="7">
    <location>
        <begin position="164"/>
        <end position="182"/>
    </location>
</feature>
<feature type="transmembrane region" description="Helical" evidence="7">
    <location>
        <begin position="270"/>
        <end position="292"/>
    </location>
</feature>
<keyword evidence="3" id="KW-1003">Cell membrane</keyword>
<name>A0A6M1T2Q9_9BACT</name>
<keyword evidence="5 7" id="KW-1133">Transmembrane helix</keyword>
<accession>A0A6M1T2Q9</accession>
<feature type="transmembrane region" description="Helical" evidence="7">
    <location>
        <begin position="131"/>
        <end position="152"/>
    </location>
</feature>
<feature type="transmembrane region" description="Helical" evidence="7">
    <location>
        <begin position="313"/>
        <end position="336"/>
    </location>
</feature>
<dbReference type="PANTHER" id="PTHR30250">
    <property type="entry name" value="PST FAMILY PREDICTED COLANIC ACID TRANSPORTER"/>
    <property type="match status" value="1"/>
</dbReference>
<dbReference type="PANTHER" id="PTHR30250:SF10">
    <property type="entry name" value="LIPOPOLYSACCHARIDE BIOSYNTHESIS PROTEIN WZXC"/>
    <property type="match status" value="1"/>
</dbReference>
<evidence type="ECO:0000313" key="9">
    <source>
        <dbReference type="Proteomes" id="UP000479132"/>
    </source>
</evidence>
<evidence type="ECO:0000256" key="4">
    <source>
        <dbReference type="ARBA" id="ARBA00022692"/>
    </source>
</evidence>
<keyword evidence="9" id="KW-1185">Reference proteome</keyword>
<evidence type="ECO:0000256" key="1">
    <source>
        <dbReference type="ARBA" id="ARBA00004651"/>
    </source>
</evidence>
<comment type="caution">
    <text evidence="8">The sequence shown here is derived from an EMBL/GenBank/DDBJ whole genome shotgun (WGS) entry which is preliminary data.</text>
</comment>
<evidence type="ECO:0000256" key="5">
    <source>
        <dbReference type="ARBA" id="ARBA00022989"/>
    </source>
</evidence>
<gene>
    <name evidence="8" type="ORF">G3569_08120</name>
</gene>
<keyword evidence="4 7" id="KW-0812">Transmembrane</keyword>